<feature type="transmembrane region" description="Helical" evidence="2">
    <location>
        <begin position="77"/>
        <end position="100"/>
    </location>
</feature>
<name>A0A7Z9A711_9MICC</name>
<dbReference type="RefSeq" id="WP_126500564.1">
    <property type="nucleotide sequence ID" value="NZ_LR134479.1"/>
</dbReference>
<organism evidence="3 4">
    <name type="scientific">Rothia aeria</name>
    <dbReference type="NCBI Taxonomy" id="172042"/>
    <lineage>
        <taxon>Bacteria</taxon>
        <taxon>Bacillati</taxon>
        <taxon>Actinomycetota</taxon>
        <taxon>Actinomycetes</taxon>
        <taxon>Micrococcales</taxon>
        <taxon>Micrococcaceae</taxon>
        <taxon>Rothia</taxon>
    </lineage>
</organism>
<accession>A0A7Z9A711</accession>
<keyword evidence="2" id="KW-0812">Transmembrane</keyword>
<feature type="compositionally biased region" description="Polar residues" evidence="1">
    <location>
        <begin position="1"/>
        <end position="13"/>
    </location>
</feature>
<protein>
    <submittedName>
        <fullName evidence="3">Uncharacterized protein</fullName>
    </submittedName>
</protein>
<dbReference type="Proteomes" id="UP000282386">
    <property type="component" value="Chromosome"/>
</dbReference>
<dbReference type="EMBL" id="LR134479">
    <property type="protein sequence ID" value="VEI24358.1"/>
    <property type="molecule type" value="Genomic_DNA"/>
</dbReference>
<feature type="region of interest" description="Disordered" evidence="1">
    <location>
        <begin position="1"/>
        <end position="33"/>
    </location>
</feature>
<gene>
    <name evidence="3" type="ORF">NCTC10207_02043</name>
</gene>
<evidence type="ECO:0000256" key="2">
    <source>
        <dbReference type="SAM" id="Phobius"/>
    </source>
</evidence>
<keyword evidence="2" id="KW-0472">Membrane</keyword>
<evidence type="ECO:0000313" key="3">
    <source>
        <dbReference type="EMBL" id="VEI24358.1"/>
    </source>
</evidence>
<evidence type="ECO:0000313" key="4">
    <source>
        <dbReference type="Proteomes" id="UP000282386"/>
    </source>
</evidence>
<feature type="transmembrane region" description="Helical" evidence="2">
    <location>
        <begin position="44"/>
        <end position="65"/>
    </location>
</feature>
<proteinExistence type="predicted"/>
<reference evidence="3 4" key="1">
    <citation type="submission" date="2018-12" db="EMBL/GenBank/DDBJ databases">
        <authorList>
            <consortium name="Pathogen Informatics"/>
        </authorList>
    </citation>
    <scope>NUCLEOTIDE SEQUENCE [LARGE SCALE GENOMIC DNA]</scope>
    <source>
        <strain evidence="3 4">NCTC10207</strain>
    </source>
</reference>
<keyword evidence="2" id="KW-1133">Transmembrane helix</keyword>
<sequence length="117" mass="12346">MSSAHTPSNSHPDSSGHSPAPEPEASPETEVEYSQVRIRRAPSIPAFMILGLVVGLIAAFVSVWFGPGNPSYTFEAVFGVIAVIFGAVGTALGALLGLWLDRRSVKKASIARVEPED</sequence>
<dbReference type="AlphaFoldDB" id="A0A7Z9A711"/>
<evidence type="ECO:0000256" key="1">
    <source>
        <dbReference type="SAM" id="MobiDB-lite"/>
    </source>
</evidence>